<name>A0ACB8ZQL3_CICIN</name>
<organism evidence="1 2">
    <name type="scientific">Cichorium intybus</name>
    <name type="common">Chicory</name>
    <dbReference type="NCBI Taxonomy" id="13427"/>
    <lineage>
        <taxon>Eukaryota</taxon>
        <taxon>Viridiplantae</taxon>
        <taxon>Streptophyta</taxon>
        <taxon>Embryophyta</taxon>
        <taxon>Tracheophyta</taxon>
        <taxon>Spermatophyta</taxon>
        <taxon>Magnoliopsida</taxon>
        <taxon>eudicotyledons</taxon>
        <taxon>Gunneridae</taxon>
        <taxon>Pentapetalae</taxon>
        <taxon>asterids</taxon>
        <taxon>campanulids</taxon>
        <taxon>Asterales</taxon>
        <taxon>Asteraceae</taxon>
        <taxon>Cichorioideae</taxon>
        <taxon>Cichorieae</taxon>
        <taxon>Cichoriinae</taxon>
        <taxon>Cichorium</taxon>
    </lineage>
</organism>
<evidence type="ECO:0000313" key="1">
    <source>
        <dbReference type="EMBL" id="KAI3699513.1"/>
    </source>
</evidence>
<accession>A0ACB8ZQL3</accession>
<sequence>MSQKKTNSVIHVPFSWEKIPGVPKFMASPMCALVPGLRSNNVEVHRRKTLPLPPGFFRQPLISSSKRIFSEERDPFLAAILECTKDCDDYKGKVEMKKSFGSRVWTKTSFLSSCKQSFDVEEGHLSTRPSSLGSVLLRDRGLIQIQQGPRK</sequence>
<comment type="caution">
    <text evidence="1">The sequence shown here is derived from an EMBL/GenBank/DDBJ whole genome shotgun (WGS) entry which is preliminary data.</text>
</comment>
<dbReference type="EMBL" id="CM042016">
    <property type="protein sequence ID" value="KAI3699513.1"/>
    <property type="molecule type" value="Genomic_DNA"/>
</dbReference>
<evidence type="ECO:0000313" key="2">
    <source>
        <dbReference type="Proteomes" id="UP001055811"/>
    </source>
</evidence>
<reference evidence="1 2" key="2">
    <citation type="journal article" date="2022" name="Mol. Ecol. Resour.">
        <title>The genomes of chicory, endive, great burdock and yacon provide insights into Asteraceae paleo-polyploidization history and plant inulin production.</title>
        <authorList>
            <person name="Fan W."/>
            <person name="Wang S."/>
            <person name="Wang H."/>
            <person name="Wang A."/>
            <person name="Jiang F."/>
            <person name="Liu H."/>
            <person name="Zhao H."/>
            <person name="Xu D."/>
            <person name="Zhang Y."/>
        </authorList>
    </citation>
    <scope>NUCLEOTIDE SEQUENCE [LARGE SCALE GENOMIC DNA]</scope>
    <source>
        <strain evidence="2">cv. Punajuju</strain>
        <tissue evidence="1">Leaves</tissue>
    </source>
</reference>
<keyword evidence="2" id="KW-1185">Reference proteome</keyword>
<protein>
    <submittedName>
        <fullName evidence="1">Uncharacterized protein</fullName>
    </submittedName>
</protein>
<reference evidence="2" key="1">
    <citation type="journal article" date="2022" name="Mol. Ecol. Resour.">
        <title>The genomes of chicory, endive, great burdock and yacon provide insights into Asteraceae palaeo-polyploidization history and plant inulin production.</title>
        <authorList>
            <person name="Fan W."/>
            <person name="Wang S."/>
            <person name="Wang H."/>
            <person name="Wang A."/>
            <person name="Jiang F."/>
            <person name="Liu H."/>
            <person name="Zhao H."/>
            <person name="Xu D."/>
            <person name="Zhang Y."/>
        </authorList>
    </citation>
    <scope>NUCLEOTIDE SEQUENCE [LARGE SCALE GENOMIC DNA]</scope>
    <source>
        <strain evidence="2">cv. Punajuju</strain>
    </source>
</reference>
<gene>
    <name evidence="1" type="ORF">L2E82_43888</name>
</gene>
<dbReference type="Proteomes" id="UP001055811">
    <property type="component" value="Linkage Group LG08"/>
</dbReference>
<proteinExistence type="predicted"/>